<dbReference type="EMBL" id="JACCAE010000001">
    <property type="protein sequence ID" value="NYF98027.1"/>
    <property type="molecule type" value="Genomic_DNA"/>
</dbReference>
<dbReference type="GO" id="GO:0003677">
    <property type="term" value="F:DNA binding"/>
    <property type="evidence" value="ECO:0007669"/>
    <property type="project" value="InterPro"/>
</dbReference>
<gene>
    <name evidence="1" type="ORF">BJY20_001419</name>
</gene>
<name>A0A852VLS4_9MICO</name>
<keyword evidence="2" id="KW-1185">Reference proteome</keyword>
<dbReference type="GO" id="GO:0006355">
    <property type="term" value="P:regulation of DNA-templated transcription"/>
    <property type="evidence" value="ECO:0007669"/>
    <property type="project" value="InterPro"/>
</dbReference>
<dbReference type="AlphaFoldDB" id="A0A852VLS4"/>
<dbReference type="InterPro" id="IPR036388">
    <property type="entry name" value="WH-like_DNA-bd_sf"/>
</dbReference>
<dbReference type="RefSeq" id="WP_185990887.1">
    <property type="nucleotide sequence ID" value="NZ_JACCAE010000001.1"/>
</dbReference>
<dbReference type="Proteomes" id="UP000554054">
    <property type="component" value="Unassembled WGS sequence"/>
</dbReference>
<dbReference type="InterPro" id="IPR016032">
    <property type="entry name" value="Sig_transdc_resp-reg_C-effctor"/>
</dbReference>
<dbReference type="SUPFAM" id="SSF46894">
    <property type="entry name" value="C-terminal effector domain of the bipartite response regulators"/>
    <property type="match status" value="1"/>
</dbReference>
<evidence type="ECO:0008006" key="3">
    <source>
        <dbReference type="Google" id="ProtNLM"/>
    </source>
</evidence>
<organism evidence="1 2">
    <name type="scientific">Janibacter cremeus</name>
    <dbReference type="NCBI Taxonomy" id="1285192"/>
    <lineage>
        <taxon>Bacteria</taxon>
        <taxon>Bacillati</taxon>
        <taxon>Actinomycetota</taxon>
        <taxon>Actinomycetes</taxon>
        <taxon>Micrococcales</taxon>
        <taxon>Intrasporangiaceae</taxon>
        <taxon>Janibacter</taxon>
    </lineage>
</organism>
<sequence>MSSTSDSDEPLRRLEAHLAADAARVEESRGRLADIGDALMTLRARMHNIDLGDDPGVQVLTPEMAAPMIDRVAGGVDRVDNVVLSIDVGAGTEHVNARNELTRAADGQRQRTLVHPGVLETELGRSRLAASREAGQRQRVTDRLGTEFLVLGEEAVVTLSVWGDPHSPYVFIRNPALVGCFAAWFGLLWEQAPEVGAPVGRSDEALVRMLALGTKDEAIARILHVGLRTVRRRVAALMDQYGVDTRFQLGAALERDGRLTGADR</sequence>
<evidence type="ECO:0000313" key="2">
    <source>
        <dbReference type="Proteomes" id="UP000554054"/>
    </source>
</evidence>
<evidence type="ECO:0000313" key="1">
    <source>
        <dbReference type="EMBL" id="NYF98027.1"/>
    </source>
</evidence>
<dbReference type="Gene3D" id="1.10.10.10">
    <property type="entry name" value="Winged helix-like DNA-binding domain superfamily/Winged helix DNA-binding domain"/>
    <property type="match status" value="1"/>
</dbReference>
<proteinExistence type="predicted"/>
<comment type="caution">
    <text evidence="1">The sequence shown here is derived from an EMBL/GenBank/DDBJ whole genome shotgun (WGS) entry which is preliminary data.</text>
</comment>
<protein>
    <recommendedName>
        <fullName evidence="3">HTH luxR-type domain-containing protein</fullName>
    </recommendedName>
</protein>
<reference evidence="1 2" key="1">
    <citation type="submission" date="2020-07" db="EMBL/GenBank/DDBJ databases">
        <title>Sequencing the genomes of 1000 actinobacteria strains.</title>
        <authorList>
            <person name="Klenk H.-P."/>
        </authorList>
    </citation>
    <scope>NUCLEOTIDE SEQUENCE [LARGE SCALE GENOMIC DNA]</scope>
    <source>
        <strain evidence="1 2">DSM 26154</strain>
    </source>
</reference>
<accession>A0A852VLS4</accession>